<dbReference type="GO" id="GO:0016491">
    <property type="term" value="F:oxidoreductase activity"/>
    <property type="evidence" value="ECO:0007669"/>
    <property type="project" value="UniProtKB-ARBA"/>
</dbReference>
<feature type="domain" description="4Fe-4S ferredoxin-type" evidence="6">
    <location>
        <begin position="60"/>
        <end position="89"/>
    </location>
</feature>
<dbReference type="PROSITE" id="PS00198">
    <property type="entry name" value="4FE4S_FER_1"/>
    <property type="match status" value="1"/>
</dbReference>
<dbReference type="PANTHER" id="PTHR32479">
    <property type="entry name" value="GLYCOLATE OXIDASE IRON-SULFUR SUBUNIT"/>
    <property type="match status" value="1"/>
</dbReference>
<feature type="domain" description="4Fe-4S ferredoxin-type" evidence="6">
    <location>
        <begin position="14"/>
        <end position="43"/>
    </location>
</feature>
<organism evidence="7 8">
    <name type="scientific">Formimonas warabiya</name>
    <dbReference type="NCBI Taxonomy" id="1761012"/>
    <lineage>
        <taxon>Bacteria</taxon>
        <taxon>Bacillati</taxon>
        <taxon>Bacillota</taxon>
        <taxon>Clostridia</taxon>
        <taxon>Eubacteriales</taxon>
        <taxon>Peptococcaceae</taxon>
        <taxon>Candidatus Formimonas</taxon>
    </lineage>
</organism>
<keyword evidence="2" id="KW-0479">Metal-binding</keyword>
<protein>
    <submittedName>
        <fullName evidence="7">sn-glycerol-3-phosphate dehydrogenase subunit C</fullName>
    </submittedName>
</protein>
<dbReference type="PROSITE" id="PS51379">
    <property type="entry name" value="4FE4S_FER_2"/>
    <property type="match status" value="2"/>
</dbReference>
<evidence type="ECO:0000256" key="3">
    <source>
        <dbReference type="ARBA" id="ARBA00022737"/>
    </source>
</evidence>
<evidence type="ECO:0000256" key="2">
    <source>
        <dbReference type="ARBA" id="ARBA00022723"/>
    </source>
</evidence>
<evidence type="ECO:0000259" key="6">
    <source>
        <dbReference type="PROSITE" id="PS51379"/>
    </source>
</evidence>
<keyword evidence="5" id="KW-0411">Iron-sulfur</keyword>
<dbReference type="GO" id="GO:0051539">
    <property type="term" value="F:4 iron, 4 sulfur cluster binding"/>
    <property type="evidence" value="ECO:0007669"/>
    <property type="project" value="UniProtKB-KW"/>
</dbReference>
<dbReference type="InterPro" id="IPR017753">
    <property type="entry name" value="G3P_DH_GlpC_su"/>
</dbReference>
<dbReference type="EMBL" id="CP017634">
    <property type="protein sequence ID" value="ATW28258.1"/>
    <property type="molecule type" value="Genomic_DNA"/>
</dbReference>
<dbReference type="Gene3D" id="1.10.1060.10">
    <property type="entry name" value="Alpha-helical ferredoxin"/>
    <property type="match status" value="1"/>
</dbReference>
<keyword evidence="3" id="KW-0677">Repeat</keyword>
<dbReference type="GO" id="GO:0016020">
    <property type="term" value="C:membrane"/>
    <property type="evidence" value="ECO:0007669"/>
    <property type="project" value="InterPro"/>
</dbReference>
<evidence type="ECO:0000256" key="1">
    <source>
        <dbReference type="ARBA" id="ARBA00022485"/>
    </source>
</evidence>
<dbReference type="InterPro" id="IPR017896">
    <property type="entry name" value="4Fe4S_Fe-S-bd"/>
</dbReference>
<reference evidence="7 8" key="1">
    <citation type="submission" date="2016-10" db="EMBL/GenBank/DDBJ databases">
        <title>Complete Genome Sequence of Peptococcaceae strain DCMF.</title>
        <authorList>
            <person name="Edwards R.J."/>
            <person name="Holland S.I."/>
            <person name="Deshpande N.P."/>
            <person name="Wong Y.K."/>
            <person name="Ertan H."/>
            <person name="Manefield M."/>
            <person name="Russell T.L."/>
            <person name="Lee M.J."/>
        </authorList>
    </citation>
    <scope>NUCLEOTIDE SEQUENCE [LARGE SCALE GENOMIC DNA]</scope>
    <source>
        <strain evidence="7 8">DCMF</strain>
    </source>
</reference>
<dbReference type="PANTHER" id="PTHR32479:SF19">
    <property type="entry name" value="ANAEROBIC GLYCEROL-3-PHOSPHATE DEHYDROGENASE SUBUNIT C"/>
    <property type="match status" value="1"/>
</dbReference>
<dbReference type="GO" id="GO:0009331">
    <property type="term" value="C:glycerol-3-phosphate dehydrogenase (FAD) complex"/>
    <property type="evidence" value="ECO:0007669"/>
    <property type="project" value="InterPro"/>
</dbReference>
<dbReference type="Pfam" id="PF13183">
    <property type="entry name" value="Fer4_8"/>
    <property type="match status" value="1"/>
</dbReference>
<dbReference type="NCBIfam" id="NF008369">
    <property type="entry name" value="PRK11168.1"/>
    <property type="match status" value="1"/>
</dbReference>
<dbReference type="InterPro" id="IPR004017">
    <property type="entry name" value="Cys_rich_dom"/>
</dbReference>
<evidence type="ECO:0000313" key="8">
    <source>
        <dbReference type="Proteomes" id="UP000323521"/>
    </source>
</evidence>
<dbReference type="SUPFAM" id="SSF46548">
    <property type="entry name" value="alpha-helical ferredoxin"/>
    <property type="match status" value="1"/>
</dbReference>
<dbReference type="InterPro" id="IPR009051">
    <property type="entry name" value="Helical_ferredxn"/>
</dbReference>
<name>A0A3G1L0S5_FORW1</name>
<evidence type="ECO:0000256" key="4">
    <source>
        <dbReference type="ARBA" id="ARBA00023004"/>
    </source>
</evidence>
<dbReference type="InterPro" id="IPR017900">
    <property type="entry name" value="4Fe4S_Fe_S_CS"/>
</dbReference>
<gene>
    <name evidence="7" type="ORF">DCMF_00195</name>
</gene>
<proteinExistence type="predicted"/>
<evidence type="ECO:0000256" key="5">
    <source>
        <dbReference type="ARBA" id="ARBA00023014"/>
    </source>
</evidence>
<sequence length="403" mass="44638">MPAGHAGRRWNVVHLHNFSVDQCLKCSTCNTVCPVYAVNEKYPGPKFLGPETARLKKSKPVAHAAADYCTGCRQCELVCPNGVPITHLAQEAKNWGKKQKGIPLRDWILGHNQWVSSLASRVAPLTNLVLGLKLVRRLGERTLGLKNRPFPTYHRPFSFRHKGVRNAERKVAFFTGCYGRYNGTGVAQSVVSVLEKCGVEVVVPPQKCCGVPMLSNGLIEEAKNNAVFNLKVLHELVEQGFQVVTSCPSCALSLKHDYALHFNLPQAAQVAAHVYDISEFLWHHGLLQEQELKPLKKRFFYHQPCHTKAQGMGSPAKDLLSLIPELELAVREQKCCGQAGTYGFKKEKYDTSWAIASPLFQDVAACRVEGIVTECGMCSLQLAHGTGKNVFHPMEILDQSLKG</sequence>
<evidence type="ECO:0000313" key="7">
    <source>
        <dbReference type="EMBL" id="ATW28258.1"/>
    </source>
</evidence>
<dbReference type="Pfam" id="PF02754">
    <property type="entry name" value="CCG"/>
    <property type="match status" value="2"/>
</dbReference>
<dbReference type="GO" id="GO:0046872">
    <property type="term" value="F:metal ion binding"/>
    <property type="evidence" value="ECO:0007669"/>
    <property type="project" value="UniProtKB-KW"/>
</dbReference>
<dbReference type="KEGG" id="fwa:DCMF_00195"/>
<dbReference type="GO" id="GO:0009061">
    <property type="term" value="P:anaerobic respiration"/>
    <property type="evidence" value="ECO:0007669"/>
    <property type="project" value="InterPro"/>
</dbReference>
<accession>A0A3G1L0S5</accession>
<keyword evidence="4" id="KW-0408">Iron</keyword>
<keyword evidence="8" id="KW-1185">Reference proteome</keyword>
<dbReference type="AlphaFoldDB" id="A0A3G1L0S5"/>
<keyword evidence="1" id="KW-0004">4Fe-4S</keyword>
<dbReference type="NCBIfam" id="TIGR03379">
    <property type="entry name" value="glycerol3P_GlpC"/>
    <property type="match status" value="1"/>
</dbReference>
<dbReference type="Proteomes" id="UP000323521">
    <property type="component" value="Chromosome"/>
</dbReference>